<organism evidence="10 11">
    <name type="scientific">Ohessyouella blattaphilus</name>
    <dbReference type="NCBI Taxonomy" id="2949333"/>
    <lineage>
        <taxon>Bacteria</taxon>
        <taxon>Bacillati</taxon>
        <taxon>Bacillota</taxon>
        <taxon>Clostridia</taxon>
        <taxon>Lachnospirales</taxon>
        <taxon>Lachnospiraceae</taxon>
        <taxon>Ohessyouella</taxon>
    </lineage>
</organism>
<keyword evidence="6 8" id="KW-0057">Aromatic amino acid biosynthesis</keyword>
<keyword evidence="3 8" id="KW-0028">Amino-acid biosynthesis</keyword>
<reference evidence="10 11" key="1">
    <citation type="journal article" date="2022" name="Genome Biol. Evol.">
        <title>Host diet, physiology and behaviors set the stage for Lachnospiraceae cladogenesis.</title>
        <authorList>
            <person name="Vera-Ponce De Leon A."/>
            <person name="Schneider M."/>
            <person name="Jahnes B.C."/>
            <person name="Sadowski V."/>
            <person name="Camuy-Velez L.A."/>
            <person name="Duan J."/>
            <person name="Sabree Z.L."/>
        </authorList>
    </citation>
    <scope>NUCLEOTIDE SEQUENCE [LARGE SCALE GENOMIC DNA]</scope>
    <source>
        <strain evidence="10 11">PAL227</strain>
    </source>
</reference>
<evidence type="ECO:0000256" key="1">
    <source>
        <dbReference type="ARBA" id="ARBA00001633"/>
    </source>
</evidence>
<dbReference type="InterPro" id="IPR011060">
    <property type="entry name" value="RibuloseP-bd_barrel"/>
</dbReference>
<keyword evidence="5 8" id="KW-0822">Tryptophan biosynthesis</keyword>
<accession>A0ABT1ELJ1</accession>
<evidence type="ECO:0000256" key="5">
    <source>
        <dbReference type="ARBA" id="ARBA00022822"/>
    </source>
</evidence>
<dbReference type="HAMAP" id="MF_00134_B">
    <property type="entry name" value="IGPS_B"/>
    <property type="match status" value="1"/>
</dbReference>
<keyword evidence="11" id="KW-1185">Reference proteome</keyword>
<dbReference type="SUPFAM" id="SSF51366">
    <property type="entry name" value="Ribulose-phoshate binding barrel"/>
    <property type="match status" value="1"/>
</dbReference>
<comment type="pathway">
    <text evidence="2 8">Amino-acid biosynthesis; L-tryptophan biosynthesis; L-tryptophan from chorismate: step 4/5.</text>
</comment>
<dbReference type="EMBL" id="JAMZFV010000016">
    <property type="protein sequence ID" value="MCP1110667.1"/>
    <property type="molecule type" value="Genomic_DNA"/>
</dbReference>
<dbReference type="PROSITE" id="PS00614">
    <property type="entry name" value="IGPS"/>
    <property type="match status" value="1"/>
</dbReference>
<name>A0ABT1ELJ1_9FIRM</name>
<dbReference type="Pfam" id="PF00218">
    <property type="entry name" value="IGPS"/>
    <property type="match status" value="1"/>
</dbReference>
<protein>
    <recommendedName>
        <fullName evidence="8">Indole-3-glycerol phosphate synthase</fullName>
        <shortName evidence="8">IGPS</shortName>
        <ecNumber evidence="8">4.1.1.48</ecNumber>
    </recommendedName>
</protein>
<proteinExistence type="inferred from homology"/>
<keyword evidence="4 8" id="KW-0210">Decarboxylase</keyword>
<dbReference type="InterPro" id="IPR045186">
    <property type="entry name" value="Indole-3-glycerol_P_synth"/>
</dbReference>
<dbReference type="PANTHER" id="PTHR22854">
    <property type="entry name" value="TRYPTOPHAN BIOSYNTHESIS PROTEIN"/>
    <property type="match status" value="1"/>
</dbReference>
<evidence type="ECO:0000256" key="6">
    <source>
        <dbReference type="ARBA" id="ARBA00023141"/>
    </source>
</evidence>
<dbReference type="RefSeq" id="WP_262069548.1">
    <property type="nucleotide sequence ID" value="NZ_JAMXOC010000016.1"/>
</dbReference>
<gene>
    <name evidence="8 10" type="primary">trpC</name>
    <name evidence="10" type="ORF">NK118_10425</name>
</gene>
<feature type="domain" description="Indole-3-glycerol phosphate synthase" evidence="9">
    <location>
        <begin position="6"/>
        <end position="259"/>
    </location>
</feature>
<evidence type="ECO:0000313" key="11">
    <source>
        <dbReference type="Proteomes" id="UP001523565"/>
    </source>
</evidence>
<evidence type="ECO:0000256" key="3">
    <source>
        <dbReference type="ARBA" id="ARBA00022605"/>
    </source>
</evidence>
<dbReference type="PANTHER" id="PTHR22854:SF2">
    <property type="entry name" value="INDOLE-3-GLYCEROL-PHOSPHATE SYNTHASE"/>
    <property type="match status" value="1"/>
</dbReference>
<dbReference type="InterPro" id="IPR013798">
    <property type="entry name" value="Indole-3-glycerol_P_synth_dom"/>
</dbReference>
<dbReference type="InterPro" id="IPR001468">
    <property type="entry name" value="Indole-3-GlycerolPSynthase_CS"/>
</dbReference>
<comment type="catalytic activity">
    <reaction evidence="1 8">
        <text>1-(2-carboxyphenylamino)-1-deoxy-D-ribulose 5-phosphate + H(+) = (1S,2R)-1-C-(indol-3-yl)glycerol 3-phosphate + CO2 + H2O</text>
        <dbReference type="Rhea" id="RHEA:23476"/>
        <dbReference type="ChEBI" id="CHEBI:15377"/>
        <dbReference type="ChEBI" id="CHEBI:15378"/>
        <dbReference type="ChEBI" id="CHEBI:16526"/>
        <dbReference type="ChEBI" id="CHEBI:58613"/>
        <dbReference type="ChEBI" id="CHEBI:58866"/>
        <dbReference type="EC" id="4.1.1.48"/>
    </reaction>
</comment>
<dbReference type="Proteomes" id="UP001523565">
    <property type="component" value="Unassembled WGS sequence"/>
</dbReference>
<evidence type="ECO:0000313" key="10">
    <source>
        <dbReference type="EMBL" id="MCP1110667.1"/>
    </source>
</evidence>
<comment type="similarity">
    <text evidence="8">Belongs to the TrpC family.</text>
</comment>
<evidence type="ECO:0000256" key="4">
    <source>
        <dbReference type="ARBA" id="ARBA00022793"/>
    </source>
</evidence>
<dbReference type="NCBIfam" id="NF001377">
    <property type="entry name" value="PRK00278.2-4"/>
    <property type="match status" value="1"/>
</dbReference>
<evidence type="ECO:0000256" key="2">
    <source>
        <dbReference type="ARBA" id="ARBA00004696"/>
    </source>
</evidence>
<comment type="caution">
    <text evidence="10">The sequence shown here is derived from an EMBL/GenBank/DDBJ whole genome shotgun (WGS) entry which is preliminary data.</text>
</comment>
<dbReference type="InterPro" id="IPR013785">
    <property type="entry name" value="Aldolase_TIM"/>
</dbReference>
<evidence type="ECO:0000259" key="9">
    <source>
        <dbReference type="Pfam" id="PF00218"/>
    </source>
</evidence>
<sequence>MKQDILEQIVVATKVRVEKAKQQILKETLVSSPGMSKPSKCISFYQALKAPGMSFICEIKKASPSKGLIAEDFPYLEIAMEYEAAGASAISVLTEPVFFKGSHTYLKEVSAKVGIPTLRKDFIIDEYQIYEAKALGAAAVLLICSILSSSQLKAYLELARSLGLDALVEAHSSAEVAKAVAAGAQIIGVNNRDLKDFSVDINHSINLRKEVPDSCLFVSESGIRHPADVRRLEENSVDAVLIGEQLMRSSDKKRELQRLGGMEHGKG</sequence>
<dbReference type="CDD" id="cd00331">
    <property type="entry name" value="IGPS"/>
    <property type="match status" value="1"/>
</dbReference>
<evidence type="ECO:0000256" key="8">
    <source>
        <dbReference type="HAMAP-Rule" id="MF_00134"/>
    </source>
</evidence>
<evidence type="ECO:0000256" key="7">
    <source>
        <dbReference type="ARBA" id="ARBA00023239"/>
    </source>
</evidence>
<dbReference type="EC" id="4.1.1.48" evidence="8"/>
<dbReference type="Gene3D" id="3.20.20.70">
    <property type="entry name" value="Aldolase class I"/>
    <property type="match status" value="1"/>
</dbReference>
<keyword evidence="7 8" id="KW-0456">Lyase</keyword>
<dbReference type="GO" id="GO:0004425">
    <property type="term" value="F:indole-3-glycerol-phosphate synthase activity"/>
    <property type="evidence" value="ECO:0007669"/>
    <property type="project" value="UniProtKB-EC"/>
</dbReference>